<name>A0ABR9QQZ7_9ACTN</name>
<organism evidence="1 2">
    <name type="scientific">Thermophilibacter gallinarum</name>
    <dbReference type="NCBI Taxonomy" id="2779357"/>
    <lineage>
        <taxon>Bacteria</taxon>
        <taxon>Bacillati</taxon>
        <taxon>Actinomycetota</taxon>
        <taxon>Coriobacteriia</taxon>
        <taxon>Coriobacteriales</taxon>
        <taxon>Atopobiaceae</taxon>
        <taxon>Thermophilibacter</taxon>
    </lineage>
</organism>
<comment type="caution">
    <text evidence="1">The sequence shown here is derived from an EMBL/GenBank/DDBJ whole genome shotgun (WGS) entry which is preliminary data.</text>
</comment>
<evidence type="ECO:0000313" key="1">
    <source>
        <dbReference type="EMBL" id="MBE5023508.1"/>
    </source>
</evidence>
<proteinExistence type="predicted"/>
<accession>A0ABR9QQZ7</accession>
<reference evidence="1 2" key="1">
    <citation type="submission" date="2020-10" db="EMBL/GenBank/DDBJ databases">
        <title>ChiBAC.</title>
        <authorList>
            <person name="Zenner C."/>
            <person name="Hitch T.C.A."/>
            <person name="Clavel T."/>
        </authorList>
    </citation>
    <scope>NUCLEOTIDE SEQUENCE [LARGE SCALE GENOMIC DNA]</scope>
    <source>
        <strain evidence="1 2">DSM 107455</strain>
    </source>
</reference>
<evidence type="ECO:0000313" key="2">
    <source>
        <dbReference type="Proteomes" id="UP001194273"/>
    </source>
</evidence>
<dbReference type="RefSeq" id="WP_193528947.1">
    <property type="nucleotide sequence ID" value="NZ_JADCJZ010000001.1"/>
</dbReference>
<gene>
    <name evidence="1" type="ORF">INF26_01395</name>
</gene>
<dbReference type="EMBL" id="JADCJZ010000001">
    <property type="protein sequence ID" value="MBE5023508.1"/>
    <property type="molecule type" value="Genomic_DNA"/>
</dbReference>
<keyword evidence="2" id="KW-1185">Reference proteome</keyword>
<sequence>MTLHDDTTAEGAPFATKTLMPLMNTPFAPGTHLQAIEAMTPGAQCDIAQAEYLYFSGQPERARGRSALPRLSGCHRPAFRLPDLRLLKPASRTGT</sequence>
<dbReference type="Proteomes" id="UP001194273">
    <property type="component" value="Unassembled WGS sequence"/>
</dbReference>
<protein>
    <submittedName>
        <fullName evidence="1">Uncharacterized protein</fullName>
    </submittedName>
</protein>